<name>V3ZG65_LOTGI</name>
<feature type="compositionally biased region" description="Basic and acidic residues" evidence="1">
    <location>
        <begin position="151"/>
        <end position="173"/>
    </location>
</feature>
<keyword evidence="3" id="KW-1185">Reference proteome</keyword>
<dbReference type="EMBL" id="KB202479">
    <property type="protein sequence ID" value="ESO90213.1"/>
    <property type="molecule type" value="Genomic_DNA"/>
</dbReference>
<organism evidence="2 3">
    <name type="scientific">Lottia gigantea</name>
    <name type="common">Giant owl limpet</name>
    <dbReference type="NCBI Taxonomy" id="225164"/>
    <lineage>
        <taxon>Eukaryota</taxon>
        <taxon>Metazoa</taxon>
        <taxon>Spiralia</taxon>
        <taxon>Lophotrochozoa</taxon>
        <taxon>Mollusca</taxon>
        <taxon>Gastropoda</taxon>
        <taxon>Patellogastropoda</taxon>
        <taxon>Lottioidea</taxon>
        <taxon>Lottiidae</taxon>
        <taxon>Lottia</taxon>
    </lineage>
</organism>
<protein>
    <submittedName>
        <fullName evidence="2">Uncharacterized protein</fullName>
    </submittedName>
</protein>
<dbReference type="RefSeq" id="XP_009059098.1">
    <property type="nucleotide sequence ID" value="XM_009060850.1"/>
</dbReference>
<dbReference type="GeneID" id="20243414"/>
<dbReference type="HOGENOM" id="CLU_1497916_0_0_1"/>
<dbReference type="AlphaFoldDB" id="V3ZG65"/>
<proteinExistence type="predicted"/>
<dbReference type="Proteomes" id="UP000030746">
    <property type="component" value="Unassembled WGS sequence"/>
</dbReference>
<evidence type="ECO:0000313" key="3">
    <source>
        <dbReference type="Proteomes" id="UP000030746"/>
    </source>
</evidence>
<evidence type="ECO:0000256" key="1">
    <source>
        <dbReference type="SAM" id="MobiDB-lite"/>
    </source>
</evidence>
<evidence type="ECO:0000313" key="2">
    <source>
        <dbReference type="EMBL" id="ESO90213.1"/>
    </source>
</evidence>
<accession>V3ZG65</accession>
<sequence>MTLVKTELSFRPQIPLVMFTIISKIPPESEVPEVGMFRRSPAEMMRDFARQNLHLDASRNDEPSSGDPATRHVNVIRSEKSPVLTNGSLRLLQSTKTETETSENVPVGSDDDLVKKLRQKNLYLDLSQYVIPKKPAVDFSKYVINRPEVHSDSTDIKDESKDVMKVPDVHLDNTEGNGNIKR</sequence>
<gene>
    <name evidence="2" type="ORF">LOTGIDRAFT_175835</name>
</gene>
<dbReference type="CTD" id="20243414"/>
<dbReference type="KEGG" id="lgi:LOTGIDRAFT_175835"/>
<reference evidence="2 3" key="1">
    <citation type="journal article" date="2013" name="Nature">
        <title>Insights into bilaterian evolution from three spiralian genomes.</title>
        <authorList>
            <person name="Simakov O."/>
            <person name="Marletaz F."/>
            <person name="Cho S.J."/>
            <person name="Edsinger-Gonzales E."/>
            <person name="Havlak P."/>
            <person name="Hellsten U."/>
            <person name="Kuo D.H."/>
            <person name="Larsson T."/>
            <person name="Lv J."/>
            <person name="Arendt D."/>
            <person name="Savage R."/>
            <person name="Osoegawa K."/>
            <person name="de Jong P."/>
            <person name="Grimwood J."/>
            <person name="Chapman J.A."/>
            <person name="Shapiro H."/>
            <person name="Aerts A."/>
            <person name="Otillar R.P."/>
            <person name="Terry A.Y."/>
            <person name="Boore J.L."/>
            <person name="Grigoriev I.V."/>
            <person name="Lindberg D.R."/>
            <person name="Seaver E.C."/>
            <person name="Weisblat D.A."/>
            <person name="Putnam N.H."/>
            <person name="Rokhsar D.S."/>
        </authorList>
    </citation>
    <scope>NUCLEOTIDE SEQUENCE [LARGE SCALE GENOMIC DNA]</scope>
</reference>
<feature type="region of interest" description="Disordered" evidence="1">
    <location>
        <begin position="151"/>
        <end position="182"/>
    </location>
</feature>